<evidence type="ECO:0000313" key="2">
    <source>
        <dbReference type="EMBL" id="KAJ4472250.1"/>
    </source>
</evidence>
<feature type="region of interest" description="Disordered" evidence="1">
    <location>
        <begin position="343"/>
        <end position="404"/>
    </location>
</feature>
<comment type="caution">
    <text evidence="2">The sequence shown here is derived from an EMBL/GenBank/DDBJ whole genome shotgun (WGS) entry which is preliminary data.</text>
</comment>
<organism evidence="2 3">
    <name type="scientific">Lentinula aciculospora</name>
    <dbReference type="NCBI Taxonomy" id="153920"/>
    <lineage>
        <taxon>Eukaryota</taxon>
        <taxon>Fungi</taxon>
        <taxon>Dikarya</taxon>
        <taxon>Basidiomycota</taxon>
        <taxon>Agaricomycotina</taxon>
        <taxon>Agaricomycetes</taxon>
        <taxon>Agaricomycetidae</taxon>
        <taxon>Agaricales</taxon>
        <taxon>Marasmiineae</taxon>
        <taxon>Omphalotaceae</taxon>
        <taxon>Lentinula</taxon>
    </lineage>
</organism>
<proteinExistence type="predicted"/>
<dbReference type="AlphaFoldDB" id="A0A9W9A2L0"/>
<name>A0A9W9A2L0_9AGAR</name>
<keyword evidence="3" id="KW-1185">Reference proteome</keyword>
<feature type="region of interest" description="Disordered" evidence="1">
    <location>
        <begin position="133"/>
        <end position="190"/>
    </location>
</feature>
<feature type="region of interest" description="Disordered" evidence="1">
    <location>
        <begin position="510"/>
        <end position="585"/>
    </location>
</feature>
<gene>
    <name evidence="2" type="ORF">J3R30DRAFT_3709695</name>
</gene>
<feature type="compositionally biased region" description="Low complexity" evidence="1">
    <location>
        <begin position="393"/>
        <end position="404"/>
    </location>
</feature>
<sequence length="835" mass="90943">MSIPSLLAMNSSIFSGPCFGDESPIDSSTADVAPMPSPLELTSNTTQIVEEALAERHLLSTESGPPPMIYGNSIPSSTVEDHLELASTDSVHDQFALSTTEPQSSSEPGSFNIQNHALNSSISILPLLSPVINPRNETHSSGSSTESDHPSPSHMLSIEPASHSEDNALKPNESTVKSPRPQLAPENQPSSFVEDLVDMDGALFNERLQLINLPSSTISPEILVLSLSSPTATNSALENLTVTEEMLLEEHAPDTDHNALRDYPMLESQTIESQQLATTSDAALELSPCSPPPAPRPALLMLPHSESELIFSVPGTLTSVELNLITSLSQGLISRPTSDMPDTYTEQDACDGHHRNAQPHNGFDRSSFDLMLPSSSPDHNILASSPNPPDSSPPKLFSSSPSRSFTTNSMLVVNERRSPPLAFLHRTATNSDTVHRDVLGAVLPPEQLMLSEESEPIPPLLFAQSDNQDTDNFMQLNPLSDDFSFDSSDEPNPACRCIFMVYHITLPDTSSPMPSSSPGEVDIAVASSSPTSSPPVDSLTMAYSSPPRKRKRGHEEEGSRSSPVKRPAYTLPAPKRSTIASQRRQHKKLVTPFKSPLMARGMRVDTQLNVSRDPLAVLVEEASNTVAFEAPPSSKIPSPTESEKKRFSATVRATAQFKSPLSSIGAAHSAPFLGQVRLTPTIQALERKIQILKRALKVNQNNEEVVLSDLTTRWTEAGREVAWEVWELVKDNGDSSNGSGSSVLDGKRSFNESWGWGVQGNEKRIKSEDSWGWSTTDRSQETEEAATLQDEDPKVRMGDEDEERVEYTLGMMLRRLGIDPNTLGWDDEEGIFKDP</sequence>
<feature type="region of interest" description="Disordered" evidence="1">
    <location>
        <begin position="90"/>
        <end position="113"/>
    </location>
</feature>
<accession>A0A9W9A2L0</accession>
<reference evidence="2" key="1">
    <citation type="submission" date="2022-08" db="EMBL/GenBank/DDBJ databases">
        <title>A Global Phylogenomic Analysis of the Shiitake Genus Lentinula.</title>
        <authorList>
            <consortium name="DOE Joint Genome Institute"/>
            <person name="Sierra-Patev S."/>
            <person name="Min B."/>
            <person name="Naranjo-Ortiz M."/>
            <person name="Looney B."/>
            <person name="Konkel Z."/>
            <person name="Slot J.C."/>
            <person name="Sakamoto Y."/>
            <person name="Steenwyk J.L."/>
            <person name="Rokas A."/>
            <person name="Carro J."/>
            <person name="Camarero S."/>
            <person name="Ferreira P."/>
            <person name="Molpeceres G."/>
            <person name="Ruiz-Duenas F.J."/>
            <person name="Serrano A."/>
            <person name="Henrissat B."/>
            <person name="Drula E."/>
            <person name="Hughes K.W."/>
            <person name="Mata J.L."/>
            <person name="Ishikawa N.K."/>
            <person name="Vargas-Isla R."/>
            <person name="Ushijima S."/>
            <person name="Smith C.A."/>
            <person name="Ahrendt S."/>
            <person name="Andreopoulos W."/>
            <person name="He G."/>
            <person name="Labutti K."/>
            <person name="Lipzen A."/>
            <person name="Ng V."/>
            <person name="Riley R."/>
            <person name="Sandor L."/>
            <person name="Barry K."/>
            <person name="Martinez A.T."/>
            <person name="Xiao Y."/>
            <person name="Gibbons J.G."/>
            <person name="Terashima K."/>
            <person name="Grigoriev I.V."/>
            <person name="Hibbett D.S."/>
        </authorList>
    </citation>
    <scope>NUCLEOTIDE SEQUENCE</scope>
    <source>
        <strain evidence="2">JLM2183</strain>
    </source>
</reference>
<evidence type="ECO:0000313" key="3">
    <source>
        <dbReference type="Proteomes" id="UP001150266"/>
    </source>
</evidence>
<feature type="compositionally biased region" description="Polar residues" evidence="1">
    <location>
        <begin position="96"/>
        <end position="113"/>
    </location>
</feature>
<protein>
    <submittedName>
        <fullName evidence="2">Uncharacterized protein</fullName>
    </submittedName>
</protein>
<dbReference type="Gene3D" id="6.10.140.1020">
    <property type="match status" value="1"/>
</dbReference>
<feature type="region of interest" description="Disordered" evidence="1">
    <location>
        <begin position="767"/>
        <end position="801"/>
    </location>
</feature>
<dbReference type="EMBL" id="JAOTPV010000021">
    <property type="protein sequence ID" value="KAJ4472250.1"/>
    <property type="molecule type" value="Genomic_DNA"/>
</dbReference>
<evidence type="ECO:0000256" key="1">
    <source>
        <dbReference type="SAM" id="MobiDB-lite"/>
    </source>
</evidence>
<dbReference type="OrthoDB" id="27934at2759"/>
<dbReference type="Proteomes" id="UP001150266">
    <property type="component" value="Unassembled WGS sequence"/>
</dbReference>